<feature type="chain" id="PRO_5020298280" evidence="3">
    <location>
        <begin position="22"/>
        <end position="174"/>
    </location>
</feature>
<evidence type="ECO:0000313" key="5">
    <source>
        <dbReference type="EMBL" id="QCF26026.1"/>
    </source>
</evidence>
<sequence>MNAARLFISALTISVVSVAFAGPQGHGHNAETGAAGQASDVSRTITVEMHDNYYEPESVEVKPGETVRFVVVNKGGLVHEFNINTPSMHEAHQQEMEMMVAHGVIQGDKINHDRMNMDMGNGHTMKHDDANSVLLEPGETKELVWTFAKPADLEFACNVPGHYQAGMYGNVEFE</sequence>
<keyword evidence="6" id="KW-1185">Reference proteome</keyword>
<dbReference type="InterPro" id="IPR008972">
    <property type="entry name" value="Cupredoxin"/>
</dbReference>
<gene>
    <name evidence="5" type="ORF">soil367_08870</name>
</gene>
<dbReference type="PANTHER" id="PTHR38439">
    <property type="entry name" value="AURACYANIN-B"/>
    <property type="match status" value="1"/>
</dbReference>
<organism evidence="5 6">
    <name type="scientific">Hydrocarboniclastica marina</name>
    <dbReference type="NCBI Taxonomy" id="2259620"/>
    <lineage>
        <taxon>Bacteria</taxon>
        <taxon>Pseudomonadati</taxon>
        <taxon>Pseudomonadota</taxon>
        <taxon>Gammaproteobacteria</taxon>
        <taxon>Alteromonadales</taxon>
        <taxon>Alteromonadaceae</taxon>
        <taxon>Hydrocarboniclastica</taxon>
    </lineage>
</organism>
<proteinExistence type="predicted"/>
<feature type="domain" description="Blue (type 1) copper" evidence="4">
    <location>
        <begin position="46"/>
        <end position="172"/>
    </location>
</feature>
<accession>A0A4P7XGD6</accession>
<dbReference type="GO" id="GO:0005507">
    <property type="term" value="F:copper ion binding"/>
    <property type="evidence" value="ECO:0007669"/>
    <property type="project" value="InterPro"/>
</dbReference>
<evidence type="ECO:0000256" key="3">
    <source>
        <dbReference type="SAM" id="SignalP"/>
    </source>
</evidence>
<dbReference type="InterPro" id="IPR050845">
    <property type="entry name" value="Cu-binding_ET"/>
</dbReference>
<dbReference type="InterPro" id="IPR000923">
    <property type="entry name" value="BlueCu_1"/>
</dbReference>
<name>A0A4P7XGD6_9ALTE</name>
<protein>
    <submittedName>
        <fullName evidence="5">Copper-binding protein</fullName>
    </submittedName>
</protein>
<keyword evidence="1" id="KW-0479">Metal-binding</keyword>
<keyword evidence="3" id="KW-0732">Signal</keyword>
<dbReference type="PANTHER" id="PTHR38439:SF3">
    <property type="entry name" value="COPPER-RESISTANT CUPROPROTEIN COPI"/>
    <property type="match status" value="1"/>
</dbReference>
<dbReference type="EMBL" id="CP031093">
    <property type="protein sequence ID" value="QCF26026.1"/>
    <property type="molecule type" value="Genomic_DNA"/>
</dbReference>
<evidence type="ECO:0000256" key="1">
    <source>
        <dbReference type="ARBA" id="ARBA00022723"/>
    </source>
</evidence>
<dbReference type="RefSeq" id="WP_136548748.1">
    <property type="nucleotide sequence ID" value="NZ_CP031093.1"/>
</dbReference>
<dbReference type="GO" id="GO:0009055">
    <property type="term" value="F:electron transfer activity"/>
    <property type="evidence" value="ECO:0007669"/>
    <property type="project" value="InterPro"/>
</dbReference>
<dbReference type="KEGG" id="hmi:soil367_08870"/>
<dbReference type="SUPFAM" id="SSF49503">
    <property type="entry name" value="Cupredoxins"/>
    <property type="match status" value="1"/>
</dbReference>
<evidence type="ECO:0000313" key="6">
    <source>
        <dbReference type="Proteomes" id="UP000298049"/>
    </source>
</evidence>
<dbReference type="Gene3D" id="2.60.40.420">
    <property type="entry name" value="Cupredoxins - blue copper proteins"/>
    <property type="match status" value="1"/>
</dbReference>
<evidence type="ECO:0000259" key="4">
    <source>
        <dbReference type="Pfam" id="PF00127"/>
    </source>
</evidence>
<reference evidence="5 6" key="1">
    <citation type="submission" date="2018-07" db="EMBL/GenBank/DDBJ databases">
        <title>Marsedoiliclastica nanhaica gen. nov. sp. nov., a novel marine hydrocarbonoclastic bacterium isolated from an in-situ enriched hydrocarbon-degrading consortium in deep-sea sediment.</title>
        <authorList>
            <person name="Dong C."/>
            <person name="Ma T."/>
            <person name="Liu R."/>
            <person name="Shao Z."/>
        </authorList>
    </citation>
    <scope>NUCLEOTIDE SEQUENCE [LARGE SCALE GENOMIC DNA]</scope>
    <source>
        <strain evidence="6">soil36-7</strain>
    </source>
</reference>
<feature type="signal peptide" evidence="3">
    <location>
        <begin position="1"/>
        <end position="21"/>
    </location>
</feature>
<dbReference type="Pfam" id="PF00127">
    <property type="entry name" value="Copper-bind"/>
    <property type="match status" value="1"/>
</dbReference>
<evidence type="ECO:0000256" key="2">
    <source>
        <dbReference type="ARBA" id="ARBA00023008"/>
    </source>
</evidence>
<keyword evidence="2" id="KW-0186">Copper</keyword>
<dbReference type="Proteomes" id="UP000298049">
    <property type="component" value="Chromosome"/>
</dbReference>
<dbReference type="AlphaFoldDB" id="A0A4P7XGD6"/>
<dbReference type="OrthoDB" id="9816061at2"/>